<evidence type="ECO:0000256" key="7">
    <source>
        <dbReference type="ARBA" id="ARBA00048478"/>
    </source>
</evidence>
<dbReference type="PANTHER" id="PTHR21299:SF2">
    <property type="entry name" value="CYTIDYLATE KINASE"/>
    <property type="match status" value="1"/>
</dbReference>
<feature type="binding site" evidence="8">
    <location>
        <begin position="17"/>
        <end position="25"/>
    </location>
    <ligand>
        <name>ATP</name>
        <dbReference type="ChEBI" id="CHEBI:30616"/>
    </ligand>
</feature>
<reference evidence="11" key="1">
    <citation type="submission" date="2023-12" db="EMBL/GenBank/DDBJ databases">
        <title>Novel isolates from deep terrestrial aquifers shed light on the physiology and ecology of the class Limnochordia.</title>
        <authorList>
            <person name="Karnachuk O.V."/>
            <person name="Lukina A.P."/>
            <person name="Avakyan M.R."/>
            <person name="Kadnikov V."/>
            <person name="Begmatov S."/>
            <person name="Beletsky A.V."/>
            <person name="Mardanov A.V."/>
            <person name="Ravin N.V."/>
        </authorList>
    </citation>
    <scope>NUCLEOTIDE SEQUENCE [LARGE SCALE GENOMIC DNA]</scope>
    <source>
        <strain evidence="11">LN</strain>
    </source>
</reference>
<evidence type="ECO:0000313" key="10">
    <source>
        <dbReference type="EMBL" id="WRP13220.1"/>
    </source>
</evidence>
<sequence length="247" mass="26142">MSHHRPGCRREWIAVDGPAGAGKSTLARALARALGFRYVDTGAMYRAAALAALRAGLLAHEPIDADAVVRLVKRLDIRIGTEPEGDRPAPVYLDGEDVSEAVRSLEVGQAASAIARLAGVRRILAGLQRRLAEAGPCVMEGRDIGTVILPEACVKLYVTASLEERARRRARELAADVPGAGDPGGSEAGVEAVMRELARRDRQDSSRETAPLMVAPDAVTLDTTGQDLASVLQRALAICRERLGGGP</sequence>
<dbReference type="HAMAP" id="MF_00238">
    <property type="entry name" value="Cytidyl_kinase_type1"/>
    <property type="match status" value="1"/>
</dbReference>
<evidence type="ECO:0000256" key="8">
    <source>
        <dbReference type="HAMAP-Rule" id="MF_00238"/>
    </source>
</evidence>
<dbReference type="EMBL" id="CP141614">
    <property type="protein sequence ID" value="WRP13220.1"/>
    <property type="molecule type" value="Genomic_DNA"/>
</dbReference>
<comment type="subcellular location">
    <subcellularLocation>
        <location evidence="8">Cytoplasm</location>
    </subcellularLocation>
</comment>
<dbReference type="NCBIfam" id="TIGR00017">
    <property type="entry name" value="cmk"/>
    <property type="match status" value="1"/>
</dbReference>
<dbReference type="RefSeq" id="WP_324667464.1">
    <property type="nucleotide sequence ID" value="NZ_CP141614.1"/>
</dbReference>
<dbReference type="SUPFAM" id="SSF52540">
    <property type="entry name" value="P-loop containing nucleoside triphosphate hydrolases"/>
    <property type="match status" value="1"/>
</dbReference>
<evidence type="ECO:0000256" key="1">
    <source>
        <dbReference type="ARBA" id="ARBA00009427"/>
    </source>
</evidence>
<keyword evidence="5 8" id="KW-0067">ATP-binding</keyword>
<organism evidence="10 11">
    <name type="scientific">Geochorda subterranea</name>
    <dbReference type="NCBI Taxonomy" id="3109564"/>
    <lineage>
        <taxon>Bacteria</taxon>
        <taxon>Bacillati</taxon>
        <taxon>Bacillota</taxon>
        <taxon>Limnochordia</taxon>
        <taxon>Limnochordales</taxon>
        <taxon>Geochordaceae</taxon>
        <taxon>Geochorda</taxon>
    </lineage>
</organism>
<comment type="catalytic activity">
    <reaction evidence="7 8">
        <text>CMP + ATP = CDP + ADP</text>
        <dbReference type="Rhea" id="RHEA:11600"/>
        <dbReference type="ChEBI" id="CHEBI:30616"/>
        <dbReference type="ChEBI" id="CHEBI:58069"/>
        <dbReference type="ChEBI" id="CHEBI:60377"/>
        <dbReference type="ChEBI" id="CHEBI:456216"/>
        <dbReference type="EC" id="2.7.4.25"/>
    </reaction>
</comment>
<protein>
    <recommendedName>
        <fullName evidence="8">Cytidylate kinase</fullName>
        <shortName evidence="8">CK</shortName>
        <ecNumber evidence="8">2.7.4.25</ecNumber>
    </recommendedName>
    <alternativeName>
        <fullName evidence="8">Cytidine monophosphate kinase</fullName>
        <shortName evidence="8">CMP kinase</shortName>
    </alternativeName>
</protein>
<evidence type="ECO:0000256" key="4">
    <source>
        <dbReference type="ARBA" id="ARBA00022777"/>
    </source>
</evidence>
<evidence type="ECO:0000313" key="11">
    <source>
        <dbReference type="Proteomes" id="UP001333102"/>
    </source>
</evidence>
<evidence type="ECO:0000256" key="6">
    <source>
        <dbReference type="ARBA" id="ARBA00047615"/>
    </source>
</evidence>
<comment type="catalytic activity">
    <reaction evidence="6 8">
        <text>dCMP + ATP = dCDP + ADP</text>
        <dbReference type="Rhea" id="RHEA:25094"/>
        <dbReference type="ChEBI" id="CHEBI:30616"/>
        <dbReference type="ChEBI" id="CHEBI:57566"/>
        <dbReference type="ChEBI" id="CHEBI:58593"/>
        <dbReference type="ChEBI" id="CHEBI:456216"/>
        <dbReference type="EC" id="2.7.4.25"/>
    </reaction>
</comment>
<gene>
    <name evidence="8 10" type="primary">cmk</name>
    <name evidence="10" type="ORF">VLY81_07065</name>
</gene>
<dbReference type="Pfam" id="PF02224">
    <property type="entry name" value="Cytidylate_kin"/>
    <property type="match status" value="1"/>
</dbReference>
<keyword evidence="2 8" id="KW-0808">Transferase</keyword>
<dbReference type="EC" id="2.7.4.25" evidence="8"/>
<accession>A0ABZ1BL19</accession>
<dbReference type="InterPro" id="IPR011994">
    <property type="entry name" value="Cytidylate_kinase_dom"/>
</dbReference>
<dbReference type="CDD" id="cd02020">
    <property type="entry name" value="CMPK"/>
    <property type="match status" value="1"/>
</dbReference>
<dbReference type="PANTHER" id="PTHR21299">
    <property type="entry name" value="CYTIDYLATE KINASE/PANTOATE-BETA-ALANINE LIGASE"/>
    <property type="match status" value="1"/>
</dbReference>
<keyword evidence="4 8" id="KW-0418">Kinase</keyword>
<dbReference type="GO" id="GO:0016301">
    <property type="term" value="F:kinase activity"/>
    <property type="evidence" value="ECO:0007669"/>
    <property type="project" value="UniProtKB-KW"/>
</dbReference>
<keyword evidence="11" id="KW-1185">Reference proteome</keyword>
<proteinExistence type="inferred from homology"/>
<keyword evidence="3 8" id="KW-0547">Nucleotide-binding</keyword>
<keyword evidence="8" id="KW-0963">Cytoplasm</keyword>
<evidence type="ECO:0000259" key="9">
    <source>
        <dbReference type="Pfam" id="PF02224"/>
    </source>
</evidence>
<dbReference type="Gene3D" id="3.40.50.300">
    <property type="entry name" value="P-loop containing nucleotide triphosphate hydrolases"/>
    <property type="match status" value="1"/>
</dbReference>
<evidence type="ECO:0000256" key="3">
    <source>
        <dbReference type="ARBA" id="ARBA00022741"/>
    </source>
</evidence>
<evidence type="ECO:0000256" key="5">
    <source>
        <dbReference type="ARBA" id="ARBA00022840"/>
    </source>
</evidence>
<evidence type="ECO:0000256" key="2">
    <source>
        <dbReference type="ARBA" id="ARBA00022679"/>
    </source>
</evidence>
<dbReference type="InterPro" id="IPR027417">
    <property type="entry name" value="P-loop_NTPase"/>
</dbReference>
<name>A0ABZ1BL19_9FIRM</name>
<dbReference type="InterPro" id="IPR003136">
    <property type="entry name" value="Cytidylate_kin"/>
</dbReference>
<feature type="domain" description="Cytidylate kinase" evidence="9">
    <location>
        <begin position="13"/>
        <end position="239"/>
    </location>
</feature>
<comment type="similarity">
    <text evidence="1 8">Belongs to the cytidylate kinase family. Type 1 subfamily.</text>
</comment>
<dbReference type="Proteomes" id="UP001333102">
    <property type="component" value="Chromosome"/>
</dbReference>